<dbReference type="InterPro" id="IPR049567">
    <property type="entry name" value="WDR59-like"/>
</dbReference>
<feature type="region of interest" description="Disordered" evidence="4">
    <location>
        <begin position="537"/>
        <end position="636"/>
    </location>
</feature>
<dbReference type="Pfam" id="PF17120">
    <property type="entry name" value="zf-RING_16"/>
    <property type="match status" value="1"/>
</dbReference>
<feature type="compositionally biased region" description="Basic and acidic residues" evidence="4">
    <location>
        <begin position="607"/>
        <end position="616"/>
    </location>
</feature>
<feature type="compositionally biased region" description="Basic and acidic residues" evidence="4">
    <location>
        <begin position="832"/>
        <end position="842"/>
    </location>
</feature>
<dbReference type="InterPro" id="IPR019775">
    <property type="entry name" value="WD40_repeat_CS"/>
</dbReference>
<evidence type="ECO:0000256" key="4">
    <source>
        <dbReference type="SAM" id="MobiDB-lite"/>
    </source>
</evidence>
<feature type="repeat" description="WD" evidence="3">
    <location>
        <begin position="266"/>
        <end position="308"/>
    </location>
</feature>
<organism evidence="6">
    <name type="scientific">Phaffia rhodozyma</name>
    <name type="common">Yeast</name>
    <name type="synonym">Xanthophyllomyces dendrorhous</name>
    <dbReference type="NCBI Taxonomy" id="264483"/>
    <lineage>
        <taxon>Eukaryota</taxon>
        <taxon>Fungi</taxon>
        <taxon>Dikarya</taxon>
        <taxon>Basidiomycota</taxon>
        <taxon>Agaricomycotina</taxon>
        <taxon>Tremellomycetes</taxon>
        <taxon>Cystofilobasidiales</taxon>
        <taxon>Mrakiaceae</taxon>
        <taxon>Phaffia</taxon>
    </lineage>
</organism>
<reference evidence="6" key="1">
    <citation type="submission" date="2014-08" db="EMBL/GenBank/DDBJ databases">
        <authorList>
            <person name="Sharma Rahul"/>
            <person name="Thines Marco"/>
        </authorList>
    </citation>
    <scope>NUCLEOTIDE SEQUENCE</scope>
</reference>
<dbReference type="PROSITE" id="PS50294">
    <property type="entry name" value="WD_REPEATS_REGION"/>
    <property type="match status" value="1"/>
</dbReference>
<keyword evidence="1 3" id="KW-0853">WD repeat</keyword>
<dbReference type="Gene3D" id="2.130.10.10">
    <property type="entry name" value="YVTN repeat-like/Quinoprotein amine dehydrogenase"/>
    <property type="match status" value="1"/>
</dbReference>
<evidence type="ECO:0000256" key="1">
    <source>
        <dbReference type="ARBA" id="ARBA00022574"/>
    </source>
</evidence>
<name>A0A0F7SJQ2_PHARH</name>
<accession>A0A0F7SJQ2</accession>
<feature type="compositionally biased region" description="Polar residues" evidence="4">
    <location>
        <begin position="1275"/>
        <end position="1301"/>
    </location>
</feature>
<feature type="compositionally biased region" description="Polar residues" evidence="4">
    <location>
        <begin position="1167"/>
        <end position="1190"/>
    </location>
</feature>
<dbReference type="SUPFAM" id="SSF50978">
    <property type="entry name" value="WD40 repeat-like"/>
    <property type="match status" value="1"/>
</dbReference>
<feature type="compositionally biased region" description="Low complexity" evidence="4">
    <location>
        <begin position="1245"/>
        <end position="1258"/>
    </location>
</feature>
<dbReference type="GO" id="GO:0034198">
    <property type="term" value="P:cellular response to amino acid starvation"/>
    <property type="evidence" value="ECO:0007669"/>
    <property type="project" value="TreeGrafter"/>
</dbReference>
<proteinExistence type="predicted"/>
<evidence type="ECO:0000256" key="3">
    <source>
        <dbReference type="PROSITE-ProRule" id="PRU00221"/>
    </source>
</evidence>
<dbReference type="PANTHER" id="PTHR46170:SF1">
    <property type="entry name" value="GATOR COMPLEX PROTEIN WDR59"/>
    <property type="match status" value="1"/>
</dbReference>
<dbReference type="InterPro" id="IPR049566">
    <property type="entry name" value="WDR59_RTC1-like_RING_Znf"/>
</dbReference>
<dbReference type="InterPro" id="IPR015943">
    <property type="entry name" value="WD40/YVTN_repeat-like_dom_sf"/>
</dbReference>
<dbReference type="InterPro" id="IPR036322">
    <property type="entry name" value="WD40_repeat_dom_sf"/>
</dbReference>
<dbReference type="GO" id="GO:0005774">
    <property type="term" value="C:vacuolar membrane"/>
    <property type="evidence" value="ECO:0007669"/>
    <property type="project" value="TreeGrafter"/>
</dbReference>
<dbReference type="GO" id="GO:1904263">
    <property type="term" value="P:positive regulation of TORC1 signaling"/>
    <property type="evidence" value="ECO:0007669"/>
    <property type="project" value="TreeGrafter"/>
</dbReference>
<feature type="repeat" description="WD" evidence="3">
    <location>
        <begin position="178"/>
        <end position="220"/>
    </location>
</feature>
<dbReference type="InterPro" id="IPR001680">
    <property type="entry name" value="WD40_rpt"/>
</dbReference>
<feature type="region of interest" description="Disordered" evidence="4">
    <location>
        <begin position="832"/>
        <end position="852"/>
    </location>
</feature>
<evidence type="ECO:0000259" key="5">
    <source>
        <dbReference type="Pfam" id="PF17120"/>
    </source>
</evidence>
<feature type="region of interest" description="Disordered" evidence="4">
    <location>
        <begin position="1157"/>
        <end position="1194"/>
    </location>
</feature>
<feature type="compositionally biased region" description="Low complexity" evidence="4">
    <location>
        <begin position="900"/>
        <end position="911"/>
    </location>
</feature>
<dbReference type="PANTHER" id="PTHR46170">
    <property type="entry name" value="GATOR COMPLEX PROTEIN WDR59"/>
    <property type="match status" value="1"/>
</dbReference>
<evidence type="ECO:0000313" key="6">
    <source>
        <dbReference type="EMBL" id="CDZ97888.1"/>
    </source>
</evidence>
<keyword evidence="2" id="KW-0677">Repeat</keyword>
<feature type="region of interest" description="Disordered" evidence="4">
    <location>
        <begin position="1215"/>
        <end position="1303"/>
    </location>
</feature>
<dbReference type="GO" id="GO:0035591">
    <property type="term" value="F:signaling adaptor activity"/>
    <property type="evidence" value="ECO:0007669"/>
    <property type="project" value="TreeGrafter"/>
</dbReference>
<feature type="compositionally biased region" description="Basic residues" evidence="4">
    <location>
        <begin position="540"/>
        <end position="558"/>
    </location>
</feature>
<dbReference type="PROSITE" id="PS00678">
    <property type="entry name" value="WD_REPEATS_1"/>
    <property type="match status" value="2"/>
</dbReference>
<protein>
    <submittedName>
        <fullName evidence="6">Conserved WD40 repeat-containing protein</fullName>
    </submittedName>
</protein>
<feature type="compositionally biased region" description="Polar residues" evidence="4">
    <location>
        <begin position="1215"/>
        <end position="1226"/>
    </location>
</feature>
<sequence>MSEPETFQIHRLQISPTQIPLPSSPEEPYQVRALSPMIPSSEFPPSPSPLQSPFPFSNAIRTKRPTYERKDSSKVWRDPNDTFNQQLAITVKAPVGSMSISPAHRDVVLAARQGLYIIDLEATARVPRFLPQGGLRVPADVQWSPHSSMAHSIVSTSAQKLLVWNLGLPSEKGIEREVEAHTRAVSDVNWAVFHPQVVATAGIDGWVKTWDIRTTMRRDSGRVSAWGWGSVATQARSFGGPWPSTFHDNKVLIWDQRMGSIPVTRLYAHSSKIYGIDWSRENGHEMVTCSLDKTVKVWNIHSLNESATTPGTDTFEPPIYAPTPLMSGTSWLSPHSNDIKTDLVEPDRTIRTNAPVFRARFLPFGRGILSLPQAGETSLEMRRLLDHTLEGQEREKVITRFEGHTDKVKEFVWRIRGGENSDDDDRSFQLITWGTDHQLRFWPISESVLLDAGHKPHSPIKVIMTRRGAPSKSYIDEPDLILTPPSTPIDSFFSPLLTSSSGAPSVDGSSFNLRPMPHVSAPLRGMNIINTLRTGNNHQSQHHQLHKRQQLQRPRLHHVNSGLRNPMDHSVDADETEPSEEGGSQLIIERSEDDEHGSKSMPEGLEIEQREKESRLQKKRSRADNLSSSGPTARTVVPMTRGTTFRGPIQEPDGAKAAMNWNNNIEAILPKSGSRSKSNSVQNISRGSGFIDEDSPYQSEDDEVMVRLETELKEVIPIYKREIKVETFDLAGRKLVMSLQGPWGAPTLAKIPTPTFIRIGFTFPTNYPKSSSRPFIDTFEMKETIPAKDKARLKGRVKLLCDTSSGNCMYKVMSFLLGYDLEDETRGRRRDKRLEMQLREESSDSSDDDDDSVAILTSLSKQDLQRPCGATFGPNGELVTFFGANPTLRSRLVSQSRMASKSPSQSKTSYSARSTSTSGAGIDRPLSHLSEAMLRLSMTINSEDGRKAAPMMLDSLPSSRPRNNRLQIRELPMQPSSRSHSRTRKLFSIQIHDASSLTISSKKLAERYWLSKRPAHVLCQKNKSIARSHGRKDHEVAWKVLEELLTPFAEYRKNKNVHGIKWTQLARDDIQREDLLGMQATQDQVELWLKHFSAHGDFQMLATMLCVLRQYIPPIPDVYLAEKSIDPQPPSPDYFTIFRPAPPVPARYLSRNLLSDAPTGRERAGSPQCQTLDSPCIGQNSSKPPANKDTNSSSWSILNLNSGFNMLGSYGSGSVANSSGTSPFQMSGSGMVSGGLGEGRRESVESSSRSPHRSSIPELSQLSTSNEKDCKRNSSRFLSPGVNSTSPRIQSASLHNGSGINTRPKVAFSKEDLRHPVSVSTYPPLKGVEEGMRKEREKPKVGVRIRFEPSFTRRPAPISHLSSRWLSFAVVCQRAYADLLLRWGLIYHRTELLKVTFHIDHLVPVDPSKRLEGAEATEFGDGLGFAFVPPDGEVKILKWRNKNFKPEKLQKMPTSCAYCGILSHGVLHPCLRCGHVLHLQCARDYFLSSPSASDLASDHSRISDEKECPAGCGCICYEKVSNLDELIESRVVG</sequence>
<feature type="domain" description="WDR59/RTC1-like RING zinc finger" evidence="5">
    <location>
        <begin position="1454"/>
        <end position="1520"/>
    </location>
</feature>
<feature type="compositionally biased region" description="Polar residues" evidence="4">
    <location>
        <begin position="673"/>
        <end position="686"/>
    </location>
</feature>
<feature type="region of interest" description="Disordered" evidence="4">
    <location>
        <begin position="1"/>
        <end position="29"/>
    </location>
</feature>
<evidence type="ECO:0000256" key="2">
    <source>
        <dbReference type="ARBA" id="ARBA00022737"/>
    </source>
</evidence>
<feature type="region of interest" description="Disordered" evidence="4">
    <location>
        <begin position="670"/>
        <end position="699"/>
    </location>
</feature>
<feature type="region of interest" description="Disordered" evidence="4">
    <location>
        <begin position="892"/>
        <end position="924"/>
    </location>
</feature>
<dbReference type="Pfam" id="PF00400">
    <property type="entry name" value="WD40"/>
    <property type="match status" value="1"/>
</dbReference>
<dbReference type="GO" id="GO:0035859">
    <property type="term" value="C:Seh1-associated complex"/>
    <property type="evidence" value="ECO:0007669"/>
    <property type="project" value="TreeGrafter"/>
</dbReference>
<feature type="compositionally biased region" description="Acidic residues" evidence="4">
    <location>
        <begin position="843"/>
        <end position="852"/>
    </location>
</feature>
<dbReference type="EMBL" id="LN483249">
    <property type="protein sequence ID" value="CDZ97888.1"/>
    <property type="molecule type" value="Genomic_DNA"/>
</dbReference>
<dbReference type="SMART" id="SM00320">
    <property type="entry name" value="WD40"/>
    <property type="match status" value="3"/>
</dbReference>
<dbReference type="PROSITE" id="PS50082">
    <property type="entry name" value="WD_REPEATS_2"/>
    <property type="match status" value="2"/>
</dbReference>